<dbReference type="InParanoid" id="I1BN25"/>
<keyword evidence="2" id="KW-1133">Transmembrane helix</keyword>
<keyword evidence="2" id="KW-0328">Glycosyltransferase</keyword>
<sequence length="356" mass="41016">MKHKDTNAFLHSHDLHYPLRYEDGRVSSTGQQVTGVMESSDNCFWRIKPTIPIENNGEPVPVRNGDIVQLEHVVTGTNLLTHDVASPWMPTNEEITTVPLNTRYEETLFKIVFEDEDDNILETHMTPFRLIHEDTKVAVWAHNKKLPEWGLGHLEVNGNKNAIDSTNYWVAQEIKGKNATEINSKKNEKQLGHMPFIKKFIELQSIMFADVLARRRGIEPIDEPVRHRLLQSAGFFFTAWALHYLPFFFMGRSLFLHHYLPAATLNYLLLGAMYQFIFIDGIDSPVSFVTRQSRTLRFMTMKAEIPKKVYAIVLVTLLFQIGMFVFLAPLTYGLPMSLDEVRSHQILGGWKLQYAK</sequence>
<evidence type="ECO:0000313" key="5">
    <source>
        <dbReference type="Proteomes" id="UP000009138"/>
    </source>
</evidence>
<evidence type="ECO:0000256" key="1">
    <source>
        <dbReference type="ARBA" id="ARBA00022737"/>
    </source>
</evidence>
<evidence type="ECO:0000313" key="4">
    <source>
        <dbReference type="EMBL" id="EIE77605.1"/>
    </source>
</evidence>
<dbReference type="InterPro" id="IPR027005">
    <property type="entry name" value="PMT-like"/>
</dbReference>
<comment type="caution">
    <text evidence="2">Lacks conserved residue(s) required for the propagation of feature annotation.</text>
</comment>
<keyword evidence="2" id="KW-0808">Transferase</keyword>
<dbReference type="Pfam" id="PF16192">
    <property type="entry name" value="PMT_4TMC"/>
    <property type="match status" value="1"/>
</dbReference>
<dbReference type="InterPro" id="IPR016093">
    <property type="entry name" value="MIR_motif"/>
</dbReference>
<name>I1BN25_RHIO9</name>
<dbReference type="GO" id="GO:0005789">
    <property type="term" value="C:endoplasmic reticulum membrane"/>
    <property type="evidence" value="ECO:0007669"/>
    <property type="project" value="UniProtKB-SubCell"/>
</dbReference>
<dbReference type="Gene3D" id="2.80.10.50">
    <property type="match status" value="1"/>
</dbReference>
<keyword evidence="2" id="KW-0472">Membrane</keyword>
<dbReference type="SUPFAM" id="SSF82109">
    <property type="entry name" value="MIR domain"/>
    <property type="match status" value="1"/>
</dbReference>
<feature type="transmembrane region" description="Helical" evidence="2">
    <location>
        <begin position="267"/>
        <end position="289"/>
    </location>
</feature>
<dbReference type="PANTHER" id="PTHR10050">
    <property type="entry name" value="DOLICHYL-PHOSPHATE-MANNOSE--PROTEIN MANNOSYLTRANSFERASE"/>
    <property type="match status" value="1"/>
</dbReference>
<accession>I1BN25</accession>
<proteinExistence type="inferred from homology"/>
<comment type="similarity">
    <text evidence="2">Belongs to the glycosyltransferase 39 family.</text>
</comment>
<dbReference type="PROSITE" id="PS50919">
    <property type="entry name" value="MIR"/>
    <property type="match status" value="2"/>
</dbReference>
<dbReference type="GeneID" id="93609281"/>
<feature type="transmembrane region" description="Helical" evidence="2">
    <location>
        <begin position="235"/>
        <end position="255"/>
    </location>
</feature>
<dbReference type="PANTHER" id="PTHR10050:SF51">
    <property type="entry name" value="PROTEIN O-MANNOSYL-TRANSFERASE 1"/>
    <property type="match status" value="1"/>
</dbReference>
<dbReference type="VEuPathDB" id="FungiDB:RO3G_02309"/>
<comment type="subcellular location">
    <subcellularLocation>
        <location evidence="2">Endoplasmic reticulum membrane</location>
        <topology evidence="2">Multi-pass membrane protein</topology>
    </subcellularLocation>
</comment>
<dbReference type="OrthoDB" id="292747at2759"/>
<dbReference type="UniPathway" id="UPA00378"/>
<comment type="function">
    <text evidence="2">Transfers mannose from Dol-P-mannose to Ser or Thr residues on proteins.</text>
</comment>
<reference evidence="4 5" key="1">
    <citation type="journal article" date="2009" name="PLoS Genet.">
        <title>Genomic analysis of the basal lineage fungus Rhizopus oryzae reveals a whole-genome duplication.</title>
        <authorList>
            <person name="Ma L.-J."/>
            <person name="Ibrahim A.S."/>
            <person name="Skory C."/>
            <person name="Grabherr M.G."/>
            <person name="Burger G."/>
            <person name="Butler M."/>
            <person name="Elias M."/>
            <person name="Idnurm A."/>
            <person name="Lang B.F."/>
            <person name="Sone T."/>
            <person name="Abe A."/>
            <person name="Calvo S.E."/>
            <person name="Corrochano L.M."/>
            <person name="Engels R."/>
            <person name="Fu J."/>
            <person name="Hansberg W."/>
            <person name="Kim J.-M."/>
            <person name="Kodira C.D."/>
            <person name="Koehrsen M.J."/>
            <person name="Liu B."/>
            <person name="Miranda-Saavedra D."/>
            <person name="O'Leary S."/>
            <person name="Ortiz-Castellanos L."/>
            <person name="Poulter R."/>
            <person name="Rodriguez-Romero J."/>
            <person name="Ruiz-Herrera J."/>
            <person name="Shen Y.-Q."/>
            <person name="Zeng Q."/>
            <person name="Galagan J."/>
            <person name="Birren B.W."/>
            <person name="Cuomo C.A."/>
            <person name="Wickes B.L."/>
        </authorList>
    </citation>
    <scope>NUCLEOTIDE SEQUENCE [LARGE SCALE GENOMIC DNA]</scope>
    <source>
        <strain evidence="5">RA 99-880 / ATCC MYA-4621 / FGSC 9543 / NRRL 43880</strain>
    </source>
</reference>
<dbReference type="CDD" id="cd23285">
    <property type="entry name" value="beta-trefoil_MIR_PMT4-like"/>
    <property type="match status" value="1"/>
</dbReference>
<organism evidence="4 5">
    <name type="scientific">Rhizopus delemar (strain RA 99-880 / ATCC MYA-4621 / FGSC 9543 / NRRL 43880)</name>
    <name type="common">Mucormycosis agent</name>
    <name type="synonym">Rhizopus arrhizus var. delemar</name>
    <dbReference type="NCBI Taxonomy" id="246409"/>
    <lineage>
        <taxon>Eukaryota</taxon>
        <taxon>Fungi</taxon>
        <taxon>Fungi incertae sedis</taxon>
        <taxon>Mucoromycota</taxon>
        <taxon>Mucoromycotina</taxon>
        <taxon>Mucoromycetes</taxon>
        <taxon>Mucorales</taxon>
        <taxon>Mucorineae</taxon>
        <taxon>Rhizopodaceae</taxon>
        <taxon>Rhizopus</taxon>
    </lineage>
</organism>
<dbReference type="eggNOG" id="KOG3359">
    <property type="taxonomic scope" value="Eukaryota"/>
</dbReference>
<comment type="catalytic activity">
    <reaction evidence="2">
        <text>a di-trans,poly-cis-dolichyl beta-D-mannosyl phosphate + L-seryl-[protein] = 3-O-(alpha-D-mannosyl)-L-seryl-[protein] + a di-trans,poly-cis-dolichyl phosphate + H(+)</text>
        <dbReference type="Rhea" id="RHEA:17377"/>
        <dbReference type="Rhea" id="RHEA-COMP:9863"/>
        <dbReference type="Rhea" id="RHEA-COMP:13546"/>
        <dbReference type="Rhea" id="RHEA-COMP:19498"/>
        <dbReference type="Rhea" id="RHEA-COMP:19501"/>
        <dbReference type="ChEBI" id="CHEBI:15378"/>
        <dbReference type="ChEBI" id="CHEBI:29999"/>
        <dbReference type="ChEBI" id="CHEBI:57683"/>
        <dbReference type="ChEBI" id="CHEBI:58211"/>
        <dbReference type="ChEBI" id="CHEBI:137321"/>
        <dbReference type="EC" id="2.4.1.109"/>
    </reaction>
</comment>
<dbReference type="EMBL" id="CH476733">
    <property type="protein sequence ID" value="EIE77605.1"/>
    <property type="molecule type" value="Genomic_DNA"/>
</dbReference>
<gene>
    <name evidence="4" type="ORF">RO3G_02309</name>
</gene>
<keyword evidence="5" id="KW-1185">Reference proteome</keyword>
<dbReference type="Pfam" id="PF02815">
    <property type="entry name" value="MIR"/>
    <property type="match status" value="1"/>
</dbReference>
<dbReference type="SMART" id="SM00472">
    <property type="entry name" value="MIR"/>
    <property type="match status" value="3"/>
</dbReference>
<feature type="transmembrane region" description="Helical" evidence="2">
    <location>
        <begin position="309"/>
        <end position="332"/>
    </location>
</feature>
<dbReference type="STRING" id="246409.I1BN25"/>
<dbReference type="AlphaFoldDB" id="I1BN25"/>
<comment type="catalytic activity">
    <reaction evidence="2">
        <text>a di-trans,poly-cis-dolichyl beta-D-mannosyl phosphate + L-threonyl-[protein] = 3-O-(alpha-D-mannosyl)-L-threonyl-[protein] + a di-trans,poly-cis-dolichyl phosphate + H(+)</text>
        <dbReference type="Rhea" id="RHEA:53396"/>
        <dbReference type="Rhea" id="RHEA-COMP:11060"/>
        <dbReference type="Rhea" id="RHEA-COMP:13547"/>
        <dbReference type="Rhea" id="RHEA-COMP:19498"/>
        <dbReference type="Rhea" id="RHEA-COMP:19501"/>
        <dbReference type="ChEBI" id="CHEBI:15378"/>
        <dbReference type="ChEBI" id="CHEBI:30013"/>
        <dbReference type="ChEBI" id="CHEBI:57683"/>
        <dbReference type="ChEBI" id="CHEBI:58211"/>
        <dbReference type="ChEBI" id="CHEBI:137323"/>
        <dbReference type="EC" id="2.4.1.109"/>
    </reaction>
</comment>
<comment type="pathway">
    <text evidence="2">Protein modification; protein glycosylation.</text>
</comment>
<feature type="domain" description="MIR" evidence="3">
    <location>
        <begin position="1"/>
        <end position="50"/>
    </location>
</feature>
<keyword evidence="2" id="KW-0256">Endoplasmic reticulum</keyword>
<dbReference type="GO" id="GO:0004169">
    <property type="term" value="F:dolichyl-phosphate-mannose-protein mannosyltransferase activity"/>
    <property type="evidence" value="ECO:0007669"/>
    <property type="project" value="UniProtKB-UniRule"/>
</dbReference>
<keyword evidence="2" id="KW-0812">Transmembrane</keyword>
<dbReference type="EC" id="2.4.1.109" evidence="2"/>
<dbReference type="InterPro" id="IPR036300">
    <property type="entry name" value="MIR_dom_sf"/>
</dbReference>
<evidence type="ECO:0000259" key="3">
    <source>
        <dbReference type="PROSITE" id="PS50919"/>
    </source>
</evidence>
<keyword evidence="1" id="KW-0677">Repeat</keyword>
<feature type="domain" description="MIR" evidence="3">
    <location>
        <begin position="117"/>
        <end position="174"/>
    </location>
</feature>
<protein>
    <recommendedName>
        <fullName evidence="2">Dolichyl-phosphate-mannose--protein mannosyltransferase</fullName>
        <ecNumber evidence="2">2.4.1.109</ecNumber>
    </recommendedName>
</protein>
<dbReference type="Proteomes" id="UP000009138">
    <property type="component" value="Unassembled WGS sequence"/>
</dbReference>
<evidence type="ECO:0000256" key="2">
    <source>
        <dbReference type="RuleBase" id="RU367007"/>
    </source>
</evidence>
<dbReference type="RefSeq" id="XP_067513001.1">
    <property type="nucleotide sequence ID" value="XM_067656900.1"/>
</dbReference>
<dbReference type="InterPro" id="IPR032421">
    <property type="entry name" value="PMT_4TMC"/>
</dbReference>